<reference evidence="1" key="1">
    <citation type="journal article" date="2020" name="Nature">
        <title>Giant virus diversity and host interactions through global metagenomics.</title>
        <authorList>
            <person name="Schulz F."/>
            <person name="Roux S."/>
            <person name="Paez-Espino D."/>
            <person name="Jungbluth S."/>
            <person name="Walsh D.A."/>
            <person name="Denef V.J."/>
            <person name="McMahon K.D."/>
            <person name="Konstantinidis K.T."/>
            <person name="Eloe-Fadrosh E.A."/>
            <person name="Kyrpides N.C."/>
            <person name="Woyke T."/>
        </authorList>
    </citation>
    <scope>NUCLEOTIDE SEQUENCE</scope>
    <source>
        <strain evidence="1">GVMAG-M-3300027708-5</strain>
    </source>
</reference>
<dbReference type="InterPro" id="IPR043918">
    <property type="entry name" value="DUF5760"/>
</dbReference>
<protein>
    <submittedName>
        <fullName evidence="1">Uncharacterized protein</fullName>
    </submittedName>
</protein>
<organism evidence="1">
    <name type="scientific">viral metagenome</name>
    <dbReference type="NCBI Taxonomy" id="1070528"/>
    <lineage>
        <taxon>unclassified sequences</taxon>
        <taxon>metagenomes</taxon>
        <taxon>organismal metagenomes</taxon>
    </lineage>
</organism>
<sequence length="128" mass="15166">MENPNTSNQLAISTKQELIENIQRWVLLDSQLKIVNEKTKKIRETKTQLCDKICEYMDQNNLTQNKIGISDGELRIIEKKDYSPLSYTYVERCLAEIITDKTQVDYIIQYLKEKREITSSLDIRRTYK</sequence>
<dbReference type="EMBL" id="MN740404">
    <property type="protein sequence ID" value="QHU04744.1"/>
    <property type="molecule type" value="Genomic_DNA"/>
</dbReference>
<name>A0A6C0JM62_9ZZZZ</name>
<dbReference type="Pfam" id="PF19064">
    <property type="entry name" value="DUF5760"/>
    <property type="match status" value="1"/>
</dbReference>
<evidence type="ECO:0000313" key="1">
    <source>
        <dbReference type="EMBL" id="QHU04744.1"/>
    </source>
</evidence>
<dbReference type="AlphaFoldDB" id="A0A6C0JM62"/>
<proteinExistence type="predicted"/>
<accession>A0A6C0JM62</accession>